<dbReference type="InParanoid" id="K1Q748"/>
<dbReference type="HOGENOM" id="CLU_1416410_0_0_1"/>
<evidence type="ECO:0000313" key="1">
    <source>
        <dbReference type="EMBL" id="EKC24685.1"/>
    </source>
</evidence>
<name>K1Q748_MAGGI</name>
<proteinExistence type="predicted"/>
<reference evidence="1" key="1">
    <citation type="journal article" date="2012" name="Nature">
        <title>The oyster genome reveals stress adaptation and complexity of shell formation.</title>
        <authorList>
            <person name="Zhang G."/>
            <person name="Fang X."/>
            <person name="Guo X."/>
            <person name="Li L."/>
            <person name="Luo R."/>
            <person name="Xu F."/>
            <person name="Yang P."/>
            <person name="Zhang L."/>
            <person name="Wang X."/>
            <person name="Qi H."/>
            <person name="Xiong Z."/>
            <person name="Que H."/>
            <person name="Xie Y."/>
            <person name="Holland P.W."/>
            <person name="Paps J."/>
            <person name="Zhu Y."/>
            <person name="Wu F."/>
            <person name="Chen Y."/>
            <person name="Wang J."/>
            <person name="Peng C."/>
            <person name="Meng J."/>
            <person name="Yang L."/>
            <person name="Liu J."/>
            <person name="Wen B."/>
            <person name="Zhang N."/>
            <person name="Huang Z."/>
            <person name="Zhu Q."/>
            <person name="Feng Y."/>
            <person name="Mount A."/>
            <person name="Hedgecock D."/>
            <person name="Xu Z."/>
            <person name="Liu Y."/>
            <person name="Domazet-Loso T."/>
            <person name="Du Y."/>
            <person name="Sun X."/>
            <person name="Zhang S."/>
            <person name="Liu B."/>
            <person name="Cheng P."/>
            <person name="Jiang X."/>
            <person name="Li J."/>
            <person name="Fan D."/>
            <person name="Wang W."/>
            <person name="Fu W."/>
            <person name="Wang T."/>
            <person name="Wang B."/>
            <person name="Zhang J."/>
            <person name="Peng Z."/>
            <person name="Li Y."/>
            <person name="Li N."/>
            <person name="Wang J."/>
            <person name="Chen M."/>
            <person name="He Y."/>
            <person name="Tan F."/>
            <person name="Song X."/>
            <person name="Zheng Q."/>
            <person name="Huang R."/>
            <person name="Yang H."/>
            <person name="Du X."/>
            <person name="Chen L."/>
            <person name="Yang M."/>
            <person name="Gaffney P.M."/>
            <person name="Wang S."/>
            <person name="Luo L."/>
            <person name="She Z."/>
            <person name="Ming Y."/>
            <person name="Huang W."/>
            <person name="Zhang S."/>
            <person name="Huang B."/>
            <person name="Zhang Y."/>
            <person name="Qu T."/>
            <person name="Ni P."/>
            <person name="Miao G."/>
            <person name="Wang J."/>
            <person name="Wang Q."/>
            <person name="Steinberg C.E."/>
            <person name="Wang H."/>
            <person name="Li N."/>
            <person name="Qian L."/>
            <person name="Zhang G."/>
            <person name="Li Y."/>
            <person name="Yang H."/>
            <person name="Liu X."/>
            <person name="Wang J."/>
            <person name="Yin Y."/>
            <person name="Wang J."/>
        </authorList>
    </citation>
    <scope>NUCLEOTIDE SEQUENCE [LARGE SCALE GENOMIC DNA]</scope>
    <source>
        <strain evidence="1">05x7-T-G4-1.051#20</strain>
    </source>
</reference>
<sequence>MDTVFQMTEEEKESESDCFNPTTYTMADASSLSNNMRLSLGLVQIGETGVVATGSQRREVQLSMDDRSVLLTRWGLEVVAGDMYIVRNIVPSNDFNKQRCYAFTPLTKFEAKPEKSRATVLAVEQPPVVQPVVPDRRLLILRPVRLMKPRPRQLIRQSVNHECHQLQFRAPLPYGSVPTATPLQKAPEVPFN</sequence>
<gene>
    <name evidence="1" type="ORF">CGI_10014805</name>
</gene>
<accession>K1Q748</accession>
<organism evidence="1">
    <name type="scientific">Magallana gigas</name>
    <name type="common">Pacific oyster</name>
    <name type="synonym">Crassostrea gigas</name>
    <dbReference type="NCBI Taxonomy" id="29159"/>
    <lineage>
        <taxon>Eukaryota</taxon>
        <taxon>Metazoa</taxon>
        <taxon>Spiralia</taxon>
        <taxon>Lophotrochozoa</taxon>
        <taxon>Mollusca</taxon>
        <taxon>Bivalvia</taxon>
        <taxon>Autobranchia</taxon>
        <taxon>Pteriomorphia</taxon>
        <taxon>Ostreida</taxon>
        <taxon>Ostreoidea</taxon>
        <taxon>Ostreidae</taxon>
        <taxon>Magallana</taxon>
    </lineage>
</organism>
<protein>
    <submittedName>
        <fullName evidence="1">Uncharacterized protein</fullName>
    </submittedName>
</protein>
<dbReference type="AlphaFoldDB" id="K1Q748"/>
<dbReference type="EMBL" id="JH816680">
    <property type="protein sequence ID" value="EKC24685.1"/>
    <property type="molecule type" value="Genomic_DNA"/>
</dbReference>